<keyword evidence="3" id="KW-1185">Reference proteome</keyword>
<dbReference type="AlphaFoldDB" id="A0A914DRZ7"/>
<sequence>MDHPPPPHGGPPPDGFDGGPPPGGVPGGPNDNTTVPPELRLLGAGSYLVFTLLSLTANFLLLTVFIKVIHFLCLLKYSILGS</sequence>
<proteinExistence type="predicted"/>
<dbReference type="Proteomes" id="UP000887540">
    <property type="component" value="Unplaced"/>
</dbReference>
<feature type="transmembrane region" description="Helical" evidence="2">
    <location>
        <begin position="47"/>
        <end position="75"/>
    </location>
</feature>
<accession>A0A914DRZ7</accession>
<keyword evidence="2" id="KW-0472">Membrane</keyword>
<feature type="region of interest" description="Disordered" evidence="1">
    <location>
        <begin position="1"/>
        <end position="36"/>
    </location>
</feature>
<evidence type="ECO:0000256" key="1">
    <source>
        <dbReference type="SAM" id="MobiDB-lite"/>
    </source>
</evidence>
<name>A0A914DRZ7_9BILA</name>
<evidence type="ECO:0000313" key="4">
    <source>
        <dbReference type="WBParaSite" id="ACRNAN_scaffold3799.g27884.t1"/>
    </source>
</evidence>
<dbReference type="WBParaSite" id="ACRNAN_scaffold3799.g27884.t1">
    <property type="protein sequence ID" value="ACRNAN_scaffold3799.g27884.t1"/>
    <property type="gene ID" value="ACRNAN_scaffold3799.g27884"/>
</dbReference>
<evidence type="ECO:0000256" key="2">
    <source>
        <dbReference type="SAM" id="Phobius"/>
    </source>
</evidence>
<protein>
    <submittedName>
        <fullName evidence="4">Uncharacterized protein</fullName>
    </submittedName>
</protein>
<reference evidence="4" key="1">
    <citation type="submission" date="2022-11" db="UniProtKB">
        <authorList>
            <consortium name="WormBaseParasite"/>
        </authorList>
    </citation>
    <scope>IDENTIFICATION</scope>
</reference>
<organism evidence="3 4">
    <name type="scientific">Acrobeloides nanus</name>
    <dbReference type="NCBI Taxonomy" id="290746"/>
    <lineage>
        <taxon>Eukaryota</taxon>
        <taxon>Metazoa</taxon>
        <taxon>Ecdysozoa</taxon>
        <taxon>Nematoda</taxon>
        <taxon>Chromadorea</taxon>
        <taxon>Rhabditida</taxon>
        <taxon>Tylenchina</taxon>
        <taxon>Cephalobomorpha</taxon>
        <taxon>Cephaloboidea</taxon>
        <taxon>Cephalobidae</taxon>
        <taxon>Acrobeloides</taxon>
    </lineage>
</organism>
<keyword evidence="2" id="KW-1133">Transmembrane helix</keyword>
<keyword evidence="2" id="KW-0812">Transmembrane</keyword>
<feature type="compositionally biased region" description="Pro residues" evidence="1">
    <location>
        <begin position="1"/>
        <end position="24"/>
    </location>
</feature>
<evidence type="ECO:0000313" key="3">
    <source>
        <dbReference type="Proteomes" id="UP000887540"/>
    </source>
</evidence>